<dbReference type="AlphaFoldDB" id="A0A914X6Z1"/>
<feature type="region of interest" description="Disordered" evidence="1">
    <location>
        <begin position="89"/>
        <end position="129"/>
    </location>
</feature>
<evidence type="ECO:0000313" key="2">
    <source>
        <dbReference type="Proteomes" id="UP000887566"/>
    </source>
</evidence>
<name>A0A914X6Z1_9BILA</name>
<keyword evidence="2" id="KW-1185">Reference proteome</keyword>
<feature type="region of interest" description="Disordered" evidence="1">
    <location>
        <begin position="32"/>
        <end position="52"/>
    </location>
</feature>
<evidence type="ECO:0000313" key="3">
    <source>
        <dbReference type="WBParaSite" id="PSAMB.scaffold677size43986.g8004.t1"/>
    </source>
</evidence>
<reference evidence="3" key="1">
    <citation type="submission" date="2022-11" db="UniProtKB">
        <authorList>
            <consortium name="WormBaseParasite"/>
        </authorList>
    </citation>
    <scope>IDENTIFICATION</scope>
</reference>
<feature type="compositionally biased region" description="Low complexity" evidence="1">
    <location>
        <begin position="113"/>
        <end position="124"/>
    </location>
</feature>
<accession>A0A914X6Z1</accession>
<dbReference type="Proteomes" id="UP000887566">
    <property type="component" value="Unplaced"/>
</dbReference>
<dbReference type="WBParaSite" id="PSAMB.scaffold677size43986.g8004.t1">
    <property type="protein sequence ID" value="PSAMB.scaffold677size43986.g8004.t1"/>
    <property type="gene ID" value="PSAMB.scaffold677size43986.g8004"/>
</dbReference>
<feature type="compositionally biased region" description="Polar residues" evidence="1">
    <location>
        <begin position="89"/>
        <end position="102"/>
    </location>
</feature>
<organism evidence="2 3">
    <name type="scientific">Plectus sambesii</name>
    <dbReference type="NCBI Taxonomy" id="2011161"/>
    <lineage>
        <taxon>Eukaryota</taxon>
        <taxon>Metazoa</taxon>
        <taxon>Ecdysozoa</taxon>
        <taxon>Nematoda</taxon>
        <taxon>Chromadorea</taxon>
        <taxon>Plectida</taxon>
        <taxon>Plectina</taxon>
        <taxon>Plectoidea</taxon>
        <taxon>Plectidae</taxon>
        <taxon>Plectus</taxon>
    </lineage>
</organism>
<sequence>MPANSVRLNRCRTRQQRAFRWRASGTVYLSKVNRKRRTESGGEGGGTHGMGPSCFRGLARSRKHFTLASIGVCHMCVRAAVVEPAINTTSRRPCTGEGTNEPTPRLSGIRPLSSAFDSSRDVSSNGGEGWSSKWKYIACPKCDYPGAIPYHS</sequence>
<protein>
    <submittedName>
        <fullName evidence="3">Uncharacterized protein</fullName>
    </submittedName>
</protein>
<proteinExistence type="predicted"/>
<evidence type="ECO:0000256" key="1">
    <source>
        <dbReference type="SAM" id="MobiDB-lite"/>
    </source>
</evidence>